<reference evidence="1" key="1">
    <citation type="submission" date="2014-05" db="EMBL/GenBank/DDBJ databases">
        <authorList>
            <person name="Chronopoulou M."/>
        </authorList>
    </citation>
    <scope>NUCLEOTIDE SEQUENCE</scope>
    <source>
        <tissue evidence="1">Whole organism</tissue>
    </source>
</reference>
<sequence length="61" mass="7047">VHEVVCKRSLRVSQQTLQRDIKKVGGNSVVRVKRPLLTAAIKEPHLLLSYKTLLNEFFELF</sequence>
<evidence type="ECO:0000313" key="1">
    <source>
        <dbReference type="EMBL" id="CDW39757.1"/>
    </source>
</evidence>
<name>A0A0K2UPG2_LEPSM</name>
<organism evidence="1">
    <name type="scientific">Lepeophtheirus salmonis</name>
    <name type="common">Salmon louse</name>
    <name type="synonym">Caligus salmonis</name>
    <dbReference type="NCBI Taxonomy" id="72036"/>
    <lineage>
        <taxon>Eukaryota</taxon>
        <taxon>Metazoa</taxon>
        <taxon>Ecdysozoa</taxon>
        <taxon>Arthropoda</taxon>
        <taxon>Crustacea</taxon>
        <taxon>Multicrustacea</taxon>
        <taxon>Hexanauplia</taxon>
        <taxon>Copepoda</taxon>
        <taxon>Siphonostomatoida</taxon>
        <taxon>Caligidae</taxon>
        <taxon>Lepeophtheirus</taxon>
    </lineage>
</organism>
<proteinExistence type="predicted"/>
<feature type="non-terminal residue" evidence="1">
    <location>
        <position position="1"/>
    </location>
</feature>
<accession>A0A0K2UPG2</accession>
<dbReference type="EMBL" id="HACA01022396">
    <property type="protein sequence ID" value="CDW39757.1"/>
    <property type="molecule type" value="Transcribed_RNA"/>
</dbReference>
<dbReference type="AlphaFoldDB" id="A0A0K2UPG2"/>
<protein>
    <submittedName>
        <fullName evidence="1">Uncharacterized protein</fullName>
    </submittedName>
</protein>